<reference evidence="1 2" key="1">
    <citation type="submission" date="2024-03" db="EMBL/GenBank/DDBJ databases">
        <authorList>
            <person name="Martinez-Hernandez J."/>
        </authorList>
    </citation>
    <scope>NUCLEOTIDE SEQUENCE [LARGE SCALE GENOMIC DNA]</scope>
</reference>
<evidence type="ECO:0000313" key="2">
    <source>
        <dbReference type="Proteomes" id="UP001497480"/>
    </source>
</evidence>
<dbReference type="EMBL" id="CAXHTB010000004">
    <property type="protein sequence ID" value="CAL0305055.1"/>
    <property type="molecule type" value="Genomic_DNA"/>
</dbReference>
<organism evidence="1 2">
    <name type="scientific">Lupinus luteus</name>
    <name type="common">European yellow lupine</name>
    <dbReference type="NCBI Taxonomy" id="3873"/>
    <lineage>
        <taxon>Eukaryota</taxon>
        <taxon>Viridiplantae</taxon>
        <taxon>Streptophyta</taxon>
        <taxon>Embryophyta</taxon>
        <taxon>Tracheophyta</taxon>
        <taxon>Spermatophyta</taxon>
        <taxon>Magnoliopsida</taxon>
        <taxon>eudicotyledons</taxon>
        <taxon>Gunneridae</taxon>
        <taxon>Pentapetalae</taxon>
        <taxon>rosids</taxon>
        <taxon>fabids</taxon>
        <taxon>Fabales</taxon>
        <taxon>Fabaceae</taxon>
        <taxon>Papilionoideae</taxon>
        <taxon>50 kb inversion clade</taxon>
        <taxon>genistoids sensu lato</taxon>
        <taxon>core genistoids</taxon>
        <taxon>Genisteae</taxon>
        <taxon>Lupinus</taxon>
    </lineage>
</organism>
<protein>
    <submittedName>
        <fullName evidence="1">Uncharacterized protein</fullName>
    </submittedName>
</protein>
<comment type="caution">
    <text evidence="1">The sequence shown here is derived from an EMBL/GenBank/DDBJ whole genome shotgun (WGS) entry which is preliminary data.</text>
</comment>
<keyword evidence="2" id="KW-1185">Reference proteome</keyword>
<name>A0AAV1W6W7_LUPLU</name>
<dbReference type="AlphaFoldDB" id="A0AAV1W6W7"/>
<evidence type="ECO:0000313" key="1">
    <source>
        <dbReference type="EMBL" id="CAL0305055.1"/>
    </source>
</evidence>
<accession>A0AAV1W6W7</accession>
<sequence>MLVGYHDSIVTALLNEFLLAQKSINMLKSADKSSKKKVEQLFEDHEEEKVIGLGQGESQSLISIGQGGIDKIRKRFDKIRKRFDKDKKRFEIKNVYKRGDRKVWLNK</sequence>
<proteinExistence type="predicted"/>
<dbReference type="Proteomes" id="UP001497480">
    <property type="component" value="Unassembled WGS sequence"/>
</dbReference>
<gene>
    <name evidence="1" type="ORF">LLUT_LOCUS6115</name>
</gene>